<comment type="caution">
    <text evidence="4">The sequence shown here is derived from an EMBL/GenBank/DDBJ whole genome shotgun (WGS) entry which is preliminary data.</text>
</comment>
<dbReference type="RefSeq" id="WP_243797877.1">
    <property type="nucleotide sequence ID" value="NZ_JALHAT010000005.1"/>
</dbReference>
<evidence type="ECO:0000256" key="1">
    <source>
        <dbReference type="SAM" id="MobiDB-lite"/>
    </source>
</evidence>
<evidence type="ECO:0000256" key="2">
    <source>
        <dbReference type="SAM" id="SignalP"/>
    </source>
</evidence>
<protein>
    <submittedName>
        <fullName evidence="4">DUF2846 domain-containing protein</fullName>
    </submittedName>
</protein>
<keyword evidence="5" id="KW-1185">Reference proteome</keyword>
<dbReference type="InterPro" id="IPR022548">
    <property type="entry name" value="DUF2846"/>
</dbReference>
<name>A0ABT0AA80_9SPHN</name>
<feature type="chain" id="PRO_5045915847" evidence="2">
    <location>
        <begin position="25"/>
        <end position="190"/>
    </location>
</feature>
<dbReference type="EMBL" id="JALHAT010000005">
    <property type="protein sequence ID" value="MCJ1960103.1"/>
    <property type="molecule type" value="Genomic_DNA"/>
</dbReference>
<feature type="domain" description="DUF2846" evidence="3">
    <location>
        <begin position="38"/>
        <end position="116"/>
    </location>
</feature>
<accession>A0ABT0AA80</accession>
<evidence type="ECO:0000313" key="4">
    <source>
        <dbReference type="EMBL" id="MCJ1960103.1"/>
    </source>
</evidence>
<gene>
    <name evidence="4" type="ORF">MTR65_05390</name>
</gene>
<feature type="region of interest" description="Disordered" evidence="1">
    <location>
        <begin position="169"/>
        <end position="190"/>
    </location>
</feature>
<sequence>MKSEAKWSVLAGLGLALSTQPALAASEADPVAIPAPPAGKGQIVFYRTGTIMGAAMGCSVNENGEKISSLGAGRYFILVTEPGRHEYTVKSEAKDVLALEVEPDETQYAMCRIKMGFMAGRPDLRPSTEAEFVKSGTDRLVDADDMGPGPGALRPDEVELALSGAAGAAIEDDAPIADEPADAEEGAPAA</sequence>
<reference evidence="4" key="1">
    <citation type="submission" date="2022-03" db="EMBL/GenBank/DDBJ databases">
        <title>Identification of a novel bacterium isolated from mangrove sediments.</title>
        <authorList>
            <person name="Pan X."/>
        </authorList>
    </citation>
    <scope>NUCLEOTIDE SEQUENCE</scope>
    <source>
        <strain evidence="4">B2637</strain>
    </source>
</reference>
<keyword evidence="2" id="KW-0732">Signal</keyword>
<dbReference type="Pfam" id="PF11008">
    <property type="entry name" value="DUF2846"/>
    <property type="match status" value="1"/>
</dbReference>
<proteinExistence type="predicted"/>
<evidence type="ECO:0000259" key="3">
    <source>
        <dbReference type="Pfam" id="PF11008"/>
    </source>
</evidence>
<feature type="compositionally biased region" description="Acidic residues" evidence="1">
    <location>
        <begin position="170"/>
        <end position="190"/>
    </location>
</feature>
<feature type="signal peptide" evidence="2">
    <location>
        <begin position="1"/>
        <end position="24"/>
    </location>
</feature>
<dbReference type="Proteomes" id="UP001162802">
    <property type="component" value="Unassembled WGS sequence"/>
</dbReference>
<organism evidence="4 5">
    <name type="scientific">Novosphingobium mangrovi</name>
    <name type="common">ex Hu et al. 2023</name>
    <dbReference type="NCBI Taxonomy" id="2930094"/>
    <lineage>
        <taxon>Bacteria</taxon>
        <taxon>Pseudomonadati</taxon>
        <taxon>Pseudomonadota</taxon>
        <taxon>Alphaproteobacteria</taxon>
        <taxon>Sphingomonadales</taxon>
        <taxon>Sphingomonadaceae</taxon>
        <taxon>Novosphingobium</taxon>
    </lineage>
</organism>
<evidence type="ECO:0000313" key="5">
    <source>
        <dbReference type="Proteomes" id="UP001162802"/>
    </source>
</evidence>